<dbReference type="AlphaFoldDB" id="A0A0E9NN50"/>
<evidence type="ECO:0000313" key="4">
    <source>
        <dbReference type="Proteomes" id="UP000033140"/>
    </source>
</evidence>
<dbReference type="OrthoDB" id="5428737at2759"/>
<comment type="caution">
    <text evidence="3">The sequence shown here is derived from an EMBL/GenBank/DDBJ whole genome shotgun (WGS) entry which is preliminary data.</text>
</comment>
<feature type="region of interest" description="Disordered" evidence="1">
    <location>
        <begin position="1"/>
        <end position="72"/>
    </location>
</feature>
<sequence>MPSESPSAAGGNFLPTGLRMDRRPGSHWWSGPVPPAVPTHTRPTTNGIGNDNSANQRPMGADRRPPPVPATTGGLPGSSVFSALAATPSIQNSTELSARNHPAYLLSCLDLLVYANMIYIYFLDTSFLRLLIRAFIHARALSPKPFPVPDPPLRLSSIFFVWATFLFPFIDHIISGGPEGAEGMGGYLHGGIVINFVGEMGSVSRWRLCALDLLILGIQCVMLSLVTMRHYPSSAALTAPAPQTIEDEEAGVRTTRRGYAQVADEDEDEDDIIVTEGGKEKDDAIQIINPWRAIRIVWNGEGSVDEAPTATATTRTASMNRIFFS</sequence>
<dbReference type="PANTHER" id="PTHR39405:SF1">
    <property type="entry name" value="DSC E3 UBIQUITIN LIGASE COMPLEX SUBUNIT 4"/>
    <property type="match status" value="1"/>
</dbReference>
<proteinExistence type="predicted"/>
<feature type="domain" description="DUF1746" evidence="2">
    <location>
        <begin position="109"/>
        <end position="222"/>
    </location>
</feature>
<protein>
    <recommendedName>
        <fullName evidence="2">DUF1746 domain-containing protein</fullName>
    </recommendedName>
</protein>
<gene>
    <name evidence="3" type="ORF">G7K_5336-t1</name>
</gene>
<dbReference type="STRING" id="698492.A0A0E9NN50"/>
<evidence type="ECO:0000256" key="1">
    <source>
        <dbReference type="SAM" id="MobiDB-lite"/>
    </source>
</evidence>
<dbReference type="EMBL" id="BACD03000043">
    <property type="protein sequence ID" value="GAO51228.1"/>
    <property type="molecule type" value="Genomic_DNA"/>
</dbReference>
<accession>A0A0E9NN50</accession>
<dbReference type="GO" id="GO:0032933">
    <property type="term" value="P:SREBP signaling pathway"/>
    <property type="evidence" value="ECO:0007669"/>
    <property type="project" value="InterPro"/>
</dbReference>
<keyword evidence="4" id="KW-1185">Reference proteome</keyword>
<reference evidence="3 4" key="1">
    <citation type="journal article" date="2011" name="J. Gen. Appl. Microbiol.">
        <title>Draft genome sequencing of the enigmatic yeast Saitoella complicata.</title>
        <authorList>
            <person name="Nishida H."/>
            <person name="Hamamoto M."/>
            <person name="Sugiyama J."/>
        </authorList>
    </citation>
    <scope>NUCLEOTIDE SEQUENCE [LARGE SCALE GENOMIC DNA]</scope>
    <source>
        <strain evidence="3 4">NRRL Y-17804</strain>
    </source>
</reference>
<dbReference type="Proteomes" id="UP000033140">
    <property type="component" value="Unassembled WGS sequence"/>
</dbReference>
<feature type="compositionally biased region" description="Polar residues" evidence="1">
    <location>
        <begin position="41"/>
        <end position="56"/>
    </location>
</feature>
<dbReference type="InterPro" id="IPR013715">
    <property type="entry name" value="DUF1746"/>
</dbReference>
<dbReference type="Pfam" id="PF08508">
    <property type="entry name" value="DUF1746"/>
    <property type="match status" value="1"/>
</dbReference>
<reference evidence="3 4" key="3">
    <citation type="journal article" date="2015" name="Genome Announc.">
        <title>Draft Genome Sequence of the Archiascomycetous Yeast Saitoella complicata.</title>
        <authorList>
            <person name="Yamauchi K."/>
            <person name="Kondo S."/>
            <person name="Hamamoto M."/>
            <person name="Takahashi Y."/>
            <person name="Ogura Y."/>
            <person name="Hayashi T."/>
            <person name="Nishida H."/>
        </authorList>
    </citation>
    <scope>NUCLEOTIDE SEQUENCE [LARGE SCALE GENOMIC DNA]</scope>
    <source>
        <strain evidence="3 4">NRRL Y-17804</strain>
    </source>
</reference>
<dbReference type="GO" id="GO:0005783">
    <property type="term" value="C:endoplasmic reticulum"/>
    <property type="evidence" value="ECO:0007669"/>
    <property type="project" value="TreeGrafter"/>
</dbReference>
<dbReference type="RefSeq" id="XP_019022169.1">
    <property type="nucleotide sequence ID" value="XM_019165626.1"/>
</dbReference>
<evidence type="ECO:0000313" key="3">
    <source>
        <dbReference type="EMBL" id="GAO51228.1"/>
    </source>
</evidence>
<dbReference type="PANTHER" id="PTHR39405">
    <property type="entry name" value="DSC E3 UBIQUITIN LIGASE COMPLEX SUBUNIT 4"/>
    <property type="match status" value="1"/>
</dbReference>
<reference evidence="3 4" key="2">
    <citation type="journal article" date="2014" name="J. Gen. Appl. Microbiol.">
        <title>The early diverging ascomycetous budding yeast Saitoella complicata has three histone deacetylases belonging to the Clr6, Hos2, and Rpd3 lineages.</title>
        <authorList>
            <person name="Nishida H."/>
            <person name="Matsumoto T."/>
            <person name="Kondo S."/>
            <person name="Hamamoto M."/>
            <person name="Yoshikawa H."/>
        </authorList>
    </citation>
    <scope>NUCLEOTIDE SEQUENCE [LARGE SCALE GENOMIC DNA]</scope>
    <source>
        <strain evidence="3 4">NRRL Y-17804</strain>
    </source>
</reference>
<dbReference type="GO" id="GO:0044695">
    <property type="term" value="C:Dsc E3 ubiquitin ligase complex"/>
    <property type="evidence" value="ECO:0007669"/>
    <property type="project" value="InterPro"/>
</dbReference>
<organism evidence="3 4">
    <name type="scientific">Saitoella complicata (strain BCRC 22490 / CBS 7301 / JCM 7358 / NBRC 10748 / NRRL Y-17804)</name>
    <dbReference type="NCBI Taxonomy" id="698492"/>
    <lineage>
        <taxon>Eukaryota</taxon>
        <taxon>Fungi</taxon>
        <taxon>Dikarya</taxon>
        <taxon>Ascomycota</taxon>
        <taxon>Taphrinomycotina</taxon>
        <taxon>Taphrinomycotina incertae sedis</taxon>
        <taxon>Saitoella</taxon>
    </lineage>
</organism>
<dbReference type="InterPro" id="IPR038967">
    <property type="entry name" value="Dsc4-like"/>
</dbReference>
<evidence type="ECO:0000259" key="2">
    <source>
        <dbReference type="Pfam" id="PF08508"/>
    </source>
</evidence>
<name>A0A0E9NN50_SAICN</name>